<keyword evidence="6" id="KW-1185">Reference proteome</keyword>
<dbReference type="PANTHER" id="PTHR47765:SF2">
    <property type="entry name" value="EXONUCLEASE MUT-7 HOMOLOG"/>
    <property type="match status" value="1"/>
</dbReference>
<dbReference type="Pfam" id="PF08907">
    <property type="entry name" value="DUF1853"/>
    <property type="match status" value="1"/>
</dbReference>
<dbReference type="Pfam" id="PF04073">
    <property type="entry name" value="tRNA_edit"/>
    <property type="match status" value="1"/>
</dbReference>
<gene>
    <name evidence="3" type="ORF">C1SCF055_LOCUS11082</name>
</gene>
<dbReference type="InterPro" id="IPR007214">
    <property type="entry name" value="YbaK/aa-tRNA-synth-assoc-dom"/>
</dbReference>
<dbReference type="EMBL" id="CAMXCT030000806">
    <property type="protein sequence ID" value="CAL4770784.1"/>
    <property type="molecule type" value="Genomic_DNA"/>
</dbReference>
<dbReference type="InterPro" id="IPR012337">
    <property type="entry name" value="RNaseH-like_sf"/>
</dbReference>
<comment type="caution">
    <text evidence="3">The sequence shown here is derived from an EMBL/GenBank/DDBJ whole genome shotgun (WGS) entry which is preliminary data.</text>
</comment>
<dbReference type="EMBL" id="CAMXCT010000806">
    <property type="protein sequence ID" value="CAI3983472.1"/>
    <property type="molecule type" value="Genomic_DNA"/>
</dbReference>
<dbReference type="InterPro" id="IPR015003">
    <property type="entry name" value="DUF1853"/>
</dbReference>
<organism evidence="3">
    <name type="scientific">Cladocopium goreaui</name>
    <dbReference type="NCBI Taxonomy" id="2562237"/>
    <lineage>
        <taxon>Eukaryota</taxon>
        <taxon>Sar</taxon>
        <taxon>Alveolata</taxon>
        <taxon>Dinophyceae</taxon>
        <taxon>Suessiales</taxon>
        <taxon>Symbiodiniaceae</taxon>
        <taxon>Cladocopium</taxon>
    </lineage>
</organism>
<evidence type="ECO:0000259" key="2">
    <source>
        <dbReference type="SMART" id="SM00474"/>
    </source>
</evidence>
<dbReference type="GO" id="GO:0002161">
    <property type="term" value="F:aminoacyl-tRNA deacylase activity"/>
    <property type="evidence" value="ECO:0007669"/>
    <property type="project" value="InterPro"/>
</dbReference>
<evidence type="ECO:0000313" key="4">
    <source>
        <dbReference type="EMBL" id="CAL1136847.1"/>
    </source>
</evidence>
<dbReference type="Gene3D" id="3.90.960.10">
    <property type="entry name" value="YbaK/aminoacyl-tRNA synthetase-associated domain"/>
    <property type="match status" value="1"/>
</dbReference>
<dbReference type="SUPFAM" id="SSF55826">
    <property type="entry name" value="YbaK/ProRS associated domain"/>
    <property type="match status" value="1"/>
</dbReference>
<name>A0A9P1C2F1_9DINO</name>
<dbReference type="PANTHER" id="PTHR47765">
    <property type="entry name" value="3'-5' EXONUCLEASE DOMAIN-CONTAINING PROTEIN"/>
    <property type="match status" value="1"/>
</dbReference>
<dbReference type="Proteomes" id="UP001152797">
    <property type="component" value="Unassembled WGS sequence"/>
</dbReference>
<keyword evidence="5" id="KW-0540">Nuclease</keyword>
<protein>
    <submittedName>
        <fullName evidence="5">Exonuclease mut-7 homolog (Exonuclease 3'-5 ' domain-containing protein 3 homolog)</fullName>
    </submittedName>
</protein>
<feature type="compositionally biased region" description="Polar residues" evidence="1">
    <location>
        <begin position="322"/>
        <end position="332"/>
    </location>
</feature>
<evidence type="ECO:0000313" key="6">
    <source>
        <dbReference type="Proteomes" id="UP001152797"/>
    </source>
</evidence>
<sequence length="1004" mass="109980">MQLLDLPDEDARKATKEWLASLDKNPTELLANLHAQSGVRRLGFYAAALTQFWLEHGPVWDTKRSLSAVQLSAGGRSRQTAGQLKLVCLRPGEALHVESSVKFFADASSEVPQMPACTSSYVGPFLHENLAWRLAEARRKVTCTESASVQEFLRKELGEVQIRSVYLLKGFIFQPLDDFLTSRRLCNPPAELNPECSTGWYATNIKEAVAKMVPGARMAVLPKLFWLSPVVASGEPPQIWGEELPGQQEAVATDWPQKIQEDVEEHFTRVHTALLLCELVPVGNGWMENSRGFILPPVWDPRSLMTGKPQGMKSSAEADASLANSQEPSKWSNQRRRYSERLADTARKQGPSLADAGVHVAVPQRLEEELTVDHLVNYVLASTRTKKGTDPQRIQRKRSLHTAMCDREALEKGKASCLVAESLQRLAEEKYRTDGHFILELMVKPSEVGYAPADCSVTFEADGASVRKILDLGLAGDICLRLAVKFALRFCFPADPVSLKDLPPLIKDHLADRARLAGLVEYLALCNSLTLLKAQAEPREGDAPRDVDTMDTVDTVDLNRILQKLTLPPADAAVLELLCQHCTDFCEPVSSMLLASGQLKLAKKIERLKHGWKPALSPLDSPGATPSTFLTPLTLPPEVEVVLVSDAATLESACRRAKQGGVVGLDAEWKPEERRRDGRQDRQDVVNPVQLLQLAWTDVVYLLDIPLLRMEPKLLELCDELCGDRCVLVGFGLEGDLRRLADSYPQLLSAWSSASFYHIDMSDLSPREVTSLDGFCAFCLGQALDKTQQCSRWDLRPFSDQQLNYAALDAWILLALLGHISKGAPFEQLHQLAAFSVTDALKFARRGCAGLDRGVCAVAAMLKLLGAESALCRSSDCPGDVAVCKTVACTVFSASGEPSFCMVVMADGDGTVSLERLAAAVNCTSARLTSSEELREEIRQPRGSVGPVGPVLKSASARIVLDDSLMGSKVLSCGAGTSGWQLLVTPNQLQEWTPCIVSAIKEID</sequence>
<dbReference type="InterPro" id="IPR002562">
    <property type="entry name" value="3'-5'_exonuclease_dom"/>
</dbReference>
<dbReference type="InterPro" id="IPR052408">
    <property type="entry name" value="Exonuclease_MUT-7-like"/>
</dbReference>
<dbReference type="SMART" id="SM00474">
    <property type="entry name" value="35EXOc"/>
    <property type="match status" value="1"/>
</dbReference>
<accession>A0A9P1C2F1</accession>
<evidence type="ECO:0000313" key="5">
    <source>
        <dbReference type="EMBL" id="CAL4770784.1"/>
    </source>
</evidence>
<dbReference type="GO" id="GO:0003676">
    <property type="term" value="F:nucleic acid binding"/>
    <property type="evidence" value="ECO:0007669"/>
    <property type="project" value="InterPro"/>
</dbReference>
<dbReference type="SUPFAM" id="SSF53098">
    <property type="entry name" value="Ribonuclease H-like"/>
    <property type="match status" value="1"/>
</dbReference>
<dbReference type="GO" id="GO:0008408">
    <property type="term" value="F:3'-5' exonuclease activity"/>
    <property type="evidence" value="ECO:0007669"/>
    <property type="project" value="InterPro"/>
</dbReference>
<evidence type="ECO:0000256" key="1">
    <source>
        <dbReference type="SAM" id="MobiDB-lite"/>
    </source>
</evidence>
<dbReference type="InterPro" id="IPR036754">
    <property type="entry name" value="YbaK/aa-tRNA-synt-asso_dom_sf"/>
</dbReference>
<reference evidence="3" key="1">
    <citation type="submission" date="2022-10" db="EMBL/GenBank/DDBJ databases">
        <authorList>
            <person name="Chen Y."/>
            <person name="Dougan E. K."/>
            <person name="Chan C."/>
            <person name="Rhodes N."/>
            <person name="Thang M."/>
        </authorList>
    </citation>
    <scope>NUCLEOTIDE SEQUENCE</scope>
</reference>
<dbReference type="AlphaFoldDB" id="A0A9P1C2F1"/>
<dbReference type="EMBL" id="CAMXCT020000806">
    <property type="protein sequence ID" value="CAL1136847.1"/>
    <property type="molecule type" value="Genomic_DNA"/>
</dbReference>
<feature type="domain" description="3'-5' exonuclease" evidence="2">
    <location>
        <begin position="641"/>
        <end position="825"/>
    </location>
</feature>
<reference evidence="4" key="2">
    <citation type="submission" date="2024-04" db="EMBL/GenBank/DDBJ databases">
        <authorList>
            <person name="Chen Y."/>
            <person name="Shah S."/>
            <person name="Dougan E. K."/>
            <person name="Thang M."/>
            <person name="Chan C."/>
        </authorList>
    </citation>
    <scope>NUCLEOTIDE SEQUENCE [LARGE SCALE GENOMIC DNA]</scope>
</reference>
<keyword evidence="5" id="KW-0378">Hydrolase</keyword>
<feature type="compositionally biased region" description="Basic and acidic residues" evidence="1">
    <location>
        <begin position="337"/>
        <end position="347"/>
    </location>
</feature>
<dbReference type="OrthoDB" id="10261556at2759"/>
<feature type="region of interest" description="Disordered" evidence="1">
    <location>
        <begin position="305"/>
        <end position="350"/>
    </location>
</feature>
<evidence type="ECO:0000313" key="3">
    <source>
        <dbReference type="EMBL" id="CAI3983472.1"/>
    </source>
</evidence>
<dbReference type="Pfam" id="PF01612">
    <property type="entry name" value="DNA_pol_A_exo1"/>
    <property type="match status" value="1"/>
</dbReference>
<dbReference type="CDD" id="cd04332">
    <property type="entry name" value="YbaK_like"/>
    <property type="match status" value="1"/>
</dbReference>
<dbReference type="InterPro" id="IPR036397">
    <property type="entry name" value="RNaseH_sf"/>
</dbReference>
<keyword evidence="5" id="KW-0269">Exonuclease</keyword>
<proteinExistence type="predicted"/>
<dbReference type="Gene3D" id="3.30.420.10">
    <property type="entry name" value="Ribonuclease H-like superfamily/Ribonuclease H"/>
    <property type="match status" value="1"/>
</dbReference>